<dbReference type="GO" id="GO:0016758">
    <property type="term" value="F:hexosyltransferase activity"/>
    <property type="evidence" value="ECO:0007669"/>
    <property type="project" value="TreeGrafter"/>
</dbReference>
<accession>A0A846QH40</accession>
<protein>
    <submittedName>
        <fullName evidence="1">Glycosyltransferase involved in cell wall biosynthesis</fullName>
    </submittedName>
</protein>
<dbReference type="Proteomes" id="UP000580856">
    <property type="component" value="Unassembled WGS sequence"/>
</dbReference>
<organism evidence="1 2">
    <name type="scientific">Desulfobaculum xiamenense</name>
    <dbReference type="NCBI Taxonomy" id="995050"/>
    <lineage>
        <taxon>Bacteria</taxon>
        <taxon>Pseudomonadati</taxon>
        <taxon>Thermodesulfobacteriota</taxon>
        <taxon>Desulfovibrionia</taxon>
        <taxon>Desulfovibrionales</taxon>
        <taxon>Desulfovibrionaceae</taxon>
        <taxon>Desulfobaculum</taxon>
    </lineage>
</organism>
<dbReference type="Pfam" id="PF13692">
    <property type="entry name" value="Glyco_trans_1_4"/>
    <property type="match status" value="1"/>
</dbReference>
<comment type="caution">
    <text evidence="1">The sequence shown here is derived from an EMBL/GenBank/DDBJ whole genome shotgun (WGS) entry which is preliminary data.</text>
</comment>
<dbReference type="SUPFAM" id="SSF53756">
    <property type="entry name" value="UDP-Glycosyltransferase/glycogen phosphorylase"/>
    <property type="match status" value="1"/>
</dbReference>
<dbReference type="InterPro" id="IPR050194">
    <property type="entry name" value="Glycosyltransferase_grp1"/>
</dbReference>
<sequence>MPRPARILHVAAGLGLGGTEKTMQLFVTHLDRARFHASVYSPVDGERRRALTNAGIEVLVGGDLLGLLERLRPDIVHLHRAGWPEPKLLRTLALAEVPFVVETNVFGRFDPSPRAASIDRHLFVSRFCLERYRAINGVPAEAPRHQVLYNPVDTDAFVASPTQRDFAAHTVGRISRPDPGKWSMFALRFIPRVAAALPDFRYRIIGATQDAREWIASRGLEKHVEFCDAVHTDGELAAFLDTLSVMAHANDTGESFGLTIAEAMASGLPVVTHPAEGLRDNAQLELVEHGVTGFVAATDDDYAAAVIRLLTNPEEARAMGEAGRDKATRLFRVQTVVRRLEIIYQELLDSRRPNDRHIPAFADASGGPSV</sequence>
<dbReference type="Gene3D" id="3.40.50.2000">
    <property type="entry name" value="Glycogen Phosphorylase B"/>
    <property type="match status" value="2"/>
</dbReference>
<dbReference type="CDD" id="cd03801">
    <property type="entry name" value="GT4_PimA-like"/>
    <property type="match status" value="1"/>
</dbReference>
<dbReference type="RefSeq" id="WP_167940641.1">
    <property type="nucleotide sequence ID" value="NZ_JAATJA010000001.1"/>
</dbReference>
<evidence type="ECO:0000313" key="1">
    <source>
        <dbReference type="EMBL" id="NJB67598.1"/>
    </source>
</evidence>
<dbReference type="PANTHER" id="PTHR45947:SF3">
    <property type="entry name" value="SULFOQUINOVOSYL TRANSFERASE SQD2"/>
    <property type="match status" value="1"/>
</dbReference>
<keyword evidence="1" id="KW-0808">Transferase</keyword>
<reference evidence="1 2" key="1">
    <citation type="submission" date="2020-03" db="EMBL/GenBank/DDBJ databases">
        <title>Genomic Encyclopedia of Type Strains, Phase IV (KMG-IV): sequencing the most valuable type-strain genomes for metagenomic binning, comparative biology and taxonomic classification.</title>
        <authorList>
            <person name="Goeker M."/>
        </authorList>
    </citation>
    <scope>NUCLEOTIDE SEQUENCE [LARGE SCALE GENOMIC DNA]</scope>
    <source>
        <strain evidence="1 2">DSM 24233</strain>
    </source>
</reference>
<gene>
    <name evidence="1" type="ORF">GGQ74_001238</name>
</gene>
<dbReference type="PANTHER" id="PTHR45947">
    <property type="entry name" value="SULFOQUINOVOSYL TRANSFERASE SQD2"/>
    <property type="match status" value="1"/>
</dbReference>
<dbReference type="EMBL" id="JAATJA010000001">
    <property type="protein sequence ID" value="NJB67598.1"/>
    <property type="molecule type" value="Genomic_DNA"/>
</dbReference>
<keyword evidence="2" id="KW-1185">Reference proteome</keyword>
<proteinExistence type="predicted"/>
<evidence type="ECO:0000313" key="2">
    <source>
        <dbReference type="Proteomes" id="UP000580856"/>
    </source>
</evidence>
<name>A0A846QH40_9BACT</name>
<dbReference type="AlphaFoldDB" id="A0A846QH40"/>